<dbReference type="EMBL" id="AAFI02000003">
    <property type="protein sequence ID" value="EAL73646.1"/>
    <property type="molecule type" value="Genomic_DNA"/>
</dbReference>
<reference evidence="3 4" key="1">
    <citation type="journal article" date="2005" name="Nature">
        <title>The genome of the social amoeba Dictyostelium discoideum.</title>
        <authorList>
            <consortium name="The Dictyostelium discoideum Sequencing Consortium"/>
            <person name="Eichinger L."/>
            <person name="Pachebat J.A."/>
            <person name="Glockner G."/>
            <person name="Rajandream M.A."/>
            <person name="Sucgang R."/>
            <person name="Berriman M."/>
            <person name="Song J."/>
            <person name="Olsen R."/>
            <person name="Szafranski K."/>
            <person name="Xu Q."/>
            <person name="Tunggal B."/>
            <person name="Kummerfeld S."/>
            <person name="Madera M."/>
            <person name="Konfortov B.A."/>
            <person name="Rivero F."/>
            <person name="Bankier A.T."/>
            <person name="Lehmann R."/>
            <person name="Hamlin N."/>
            <person name="Davies R."/>
            <person name="Gaudet P."/>
            <person name="Fey P."/>
            <person name="Pilcher K."/>
            <person name="Chen G."/>
            <person name="Saunders D."/>
            <person name="Sodergren E."/>
            <person name="Davis P."/>
            <person name="Kerhornou A."/>
            <person name="Nie X."/>
            <person name="Hall N."/>
            <person name="Anjard C."/>
            <person name="Hemphill L."/>
            <person name="Bason N."/>
            <person name="Farbrother P."/>
            <person name="Desany B."/>
            <person name="Just E."/>
            <person name="Morio T."/>
            <person name="Rost R."/>
            <person name="Churcher C."/>
            <person name="Cooper J."/>
            <person name="Haydock S."/>
            <person name="van Driessche N."/>
            <person name="Cronin A."/>
            <person name="Goodhead I."/>
            <person name="Muzny D."/>
            <person name="Mourier T."/>
            <person name="Pain A."/>
            <person name="Lu M."/>
            <person name="Harper D."/>
            <person name="Lindsay R."/>
            <person name="Hauser H."/>
            <person name="James K."/>
            <person name="Quiles M."/>
            <person name="Madan Babu M."/>
            <person name="Saito T."/>
            <person name="Buchrieser C."/>
            <person name="Wardroper A."/>
            <person name="Felder M."/>
            <person name="Thangavelu M."/>
            <person name="Johnson D."/>
            <person name="Knights A."/>
            <person name="Loulseged H."/>
            <person name="Mungall K."/>
            <person name="Oliver K."/>
            <person name="Price C."/>
            <person name="Quail M.A."/>
            <person name="Urushihara H."/>
            <person name="Hernandez J."/>
            <person name="Rabbinowitsch E."/>
            <person name="Steffen D."/>
            <person name="Sanders M."/>
            <person name="Ma J."/>
            <person name="Kohara Y."/>
            <person name="Sharp S."/>
            <person name="Simmonds M."/>
            <person name="Spiegler S."/>
            <person name="Tivey A."/>
            <person name="Sugano S."/>
            <person name="White B."/>
            <person name="Walker D."/>
            <person name="Woodward J."/>
            <person name="Winckler T."/>
            <person name="Tanaka Y."/>
            <person name="Shaulsky G."/>
            <person name="Schleicher M."/>
            <person name="Weinstock G."/>
            <person name="Rosenthal A."/>
            <person name="Cox E.C."/>
            <person name="Chisholm R.L."/>
            <person name="Gibbs R."/>
            <person name="Loomis W.F."/>
            <person name="Platzer M."/>
            <person name="Kay R.R."/>
            <person name="Williams J."/>
            <person name="Dear P.H."/>
            <person name="Noegel A.A."/>
            <person name="Barrell B."/>
            <person name="Kuspa A."/>
        </authorList>
    </citation>
    <scope>NUCLEOTIDE SEQUENCE [LARGE SCALE GENOMIC DNA]</scope>
    <source>
        <strain evidence="3 4">AX4</strain>
    </source>
</reference>
<dbReference type="PROSITE" id="PS50280">
    <property type="entry name" value="SET"/>
    <property type="match status" value="1"/>
</dbReference>
<dbReference type="Pfam" id="PF00856">
    <property type="entry name" value="SET"/>
    <property type="match status" value="1"/>
</dbReference>
<dbReference type="eggNOG" id="KOG2084">
    <property type="taxonomic scope" value="Eukaryota"/>
</dbReference>
<gene>
    <name evidence="3" type="ORF">DDB_G0268386</name>
</gene>
<dbReference type="PANTHER" id="PTHR12197:SF299">
    <property type="entry name" value="SET DOMAIN-CONTAINING PROTEIN"/>
    <property type="match status" value="1"/>
</dbReference>
<dbReference type="Gene3D" id="1.25.40.10">
    <property type="entry name" value="Tetratricopeptide repeat domain"/>
    <property type="match status" value="1"/>
</dbReference>
<dbReference type="InterPro" id="IPR046341">
    <property type="entry name" value="SET_dom_sf"/>
</dbReference>
<comment type="caution">
    <text evidence="3">The sequence shown here is derived from an EMBL/GenBank/DDBJ whole genome shotgun (WGS) entry which is preliminary data.</text>
</comment>
<dbReference type="KEGG" id="ddi:DDB_G0268386"/>
<dbReference type="SUPFAM" id="SSF48452">
    <property type="entry name" value="TPR-like"/>
    <property type="match status" value="1"/>
</dbReference>
<dbReference type="HOGENOM" id="CLU_396099_0_0_1"/>
<dbReference type="Proteomes" id="UP000002195">
    <property type="component" value="Unassembled WGS sequence"/>
</dbReference>
<dbReference type="PaxDb" id="44689-DDB0202183"/>
<evidence type="ECO:0000313" key="4">
    <source>
        <dbReference type="Proteomes" id="UP000002195"/>
    </source>
</evidence>
<dbReference type="Gene3D" id="1.10.220.160">
    <property type="match status" value="1"/>
</dbReference>
<dbReference type="InterPro" id="IPR001214">
    <property type="entry name" value="SET_dom"/>
</dbReference>
<evidence type="ECO:0000313" key="3">
    <source>
        <dbReference type="EMBL" id="EAL73646.1"/>
    </source>
</evidence>
<dbReference type="Gene3D" id="6.10.140.2220">
    <property type="match status" value="1"/>
</dbReference>
<evidence type="ECO:0000259" key="2">
    <source>
        <dbReference type="PROSITE" id="PS50280"/>
    </source>
</evidence>
<organism evidence="3 4">
    <name type="scientific">Dictyostelium discoideum</name>
    <name type="common">Social amoeba</name>
    <dbReference type="NCBI Taxonomy" id="44689"/>
    <lineage>
        <taxon>Eukaryota</taxon>
        <taxon>Amoebozoa</taxon>
        <taxon>Evosea</taxon>
        <taxon>Eumycetozoa</taxon>
        <taxon>Dictyostelia</taxon>
        <taxon>Dictyosteliales</taxon>
        <taxon>Dictyosteliaceae</taxon>
        <taxon>Dictyostelium</taxon>
    </lineage>
</organism>
<name>Q55FX4_DICDI</name>
<feature type="domain" description="SET" evidence="2">
    <location>
        <begin position="162"/>
        <end position="436"/>
    </location>
</feature>
<comment type="function">
    <text evidence="1">Probable methyltransferase.</text>
</comment>
<dbReference type="dictyBase" id="DDB_G0268386"/>
<dbReference type="RefSeq" id="XP_647409.1">
    <property type="nucleotide sequence ID" value="XM_642317.1"/>
</dbReference>
<dbReference type="SUPFAM" id="SSF82199">
    <property type="entry name" value="SET domain"/>
    <property type="match status" value="1"/>
</dbReference>
<dbReference type="GeneID" id="8616216"/>
<protein>
    <recommendedName>
        <fullName evidence="2">SET domain-containing protein</fullName>
    </recommendedName>
</protein>
<dbReference type="InParanoid" id="Q55FX4"/>
<accession>Q55FX4</accession>
<dbReference type="Reactome" id="R-DDI-3214841">
    <property type="pathway name" value="PKMTs methylate histone lysines"/>
</dbReference>
<dbReference type="InterPro" id="IPR011990">
    <property type="entry name" value="TPR-like_helical_dom_sf"/>
</dbReference>
<sequence length="676" mass="78709">MDINSNHIKKINDFKDKGNKEFNKEKNKDKLNKRAITYFQLGIKYFNDEKHKIEINDQINKLISILYSNLSLMYLKGDEIILSLEASNKSIEFNNQNSKAFYYQSICKSYLCDYKGSMESIDKAISISKQDEKVVQQRNRLIEITNNKVKEDVYFENVLKNQKLENVAYENSIEKGRYLISKRLIKRGEEILRIAPFSFSLNGKYVSKFCGVCYQKKSIDNLLKCKDCDDFAICKECKAPNEPLSKYHPNDLCVLYKLNNEYYKMNNFEIANEDNKERGLTDERRLYINTIYNIFKNKTNNKAVVEVDNAISSSVIDVLNLSKKLLNHTNESQRAYSDSTKMKTDILELIFKSFYGANTLKKDEISNIIRIVDCNSHGYSDVISQKKKASGLYPFSCYTNHSCIPNSDYFIDKHGVMVLYASSDIQESEAITISYIYFLNRVEKRRKDLLNGHNFFCTCDQCSFQSSLTEEVCDKCNEIIPSTIGNSNLVYKEPKSLKETGFNYICPKGHTKSSLVYDIDNDQLYPTIAENYSKCKDLRNFRKINIFKEMLENRDFVKKLTPREFEVTPLAKYIANPKKSNSMLFEELINLVRGSVECGLTKSIEESNYSTYLVYDYYDLYKSLLLESKPQILKLNSIRDIIIKLLTPMVYNQNKPRIDKKLNKHLSNKINLKKNK</sequence>
<dbReference type="PhylomeDB" id="Q55FX4"/>
<dbReference type="AlphaFoldDB" id="Q55FX4"/>
<dbReference type="CDD" id="cd20071">
    <property type="entry name" value="SET_SMYD"/>
    <property type="match status" value="1"/>
</dbReference>
<keyword evidence="4" id="KW-1185">Reference proteome</keyword>
<dbReference type="PANTHER" id="PTHR12197">
    <property type="entry name" value="HISTONE-LYSINE N-METHYLTRANSFERASE SMYD"/>
    <property type="match status" value="1"/>
</dbReference>
<evidence type="ECO:0000256" key="1">
    <source>
        <dbReference type="ARBA" id="ARBA00004038"/>
    </source>
</evidence>
<dbReference type="FunCoup" id="Q55FX4">
    <property type="interactions" value="59"/>
</dbReference>
<dbReference type="Gene3D" id="2.170.270.10">
    <property type="entry name" value="SET domain"/>
    <property type="match status" value="1"/>
</dbReference>
<dbReference type="InterPro" id="IPR050869">
    <property type="entry name" value="H3K4_H4K5_MeTrfase"/>
</dbReference>
<proteinExistence type="predicted"/>
<dbReference type="SMR" id="Q55FX4"/>
<dbReference type="GO" id="GO:0005634">
    <property type="term" value="C:nucleus"/>
    <property type="evidence" value="ECO:0000318"/>
    <property type="project" value="GO_Central"/>
</dbReference>
<dbReference type="SMART" id="SM00317">
    <property type="entry name" value="SET"/>
    <property type="match status" value="1"/>
</dbReference>
<dbReference type="VEuPathDB" id="AmoebaDB:DDB_G0268386"/>